<name>A0A2N0VLW3_9BACT</name>
<keyword evidence="4" id="KW-1185">Reference proteome</keyword>
<gene>
    <name evidence="3" type="ORF">CWD77_07040</name>
</gene>
<evidence type="ECO:0008006" key="5">
    <source>
        <dbReference type="Google" id="ProtNLM"/>
    </source>
</evidence>
<evidence type="ECO:0000256" key="2">
    <source>
        <dbReference type="SAM" id="Phobius"/>
    </source>
</evidence>
<feature type="compositionally biased region" description="Polar residues" evidence="1">
    <location>
        <begin position="159"/>
        <end position="169"/>
    </location>
</feature>
<dbReference type="InterPro" id="IPR050400">
    <property type="entry name" value="Bact_Cytoskel_RodZ"/>
</dbReference>
<keyword evidence="2" id="KW-0812">Transmembrane</keyword>
<dbReference type="AlphaFoldDB" id="A0A2N0VLW3"/>
<dbReference type="Pfam" id="PF13413">
    <property type="entry name" value="HTH_25"/>
    <property type="match status" value="1"/>
</dbReference>
<dbReference type="Gene3D" id="1.10.260.40">
    <property type="entry name" value="lambda repressor-like DNA-binding domains"/>
    <property type="match status" value="1"/>
</dbReference>
<feature type="compositionally biased region" description="Basic and acidic residues" evidence="1">
    <location>
        <begin position="140"/>
        <end position="149"/>
    </location>
</feature>
<feature type="region of interest" description="Disordered" evidence="1">
    <location>
        <begin position="86"/>
        <end position="170"/>
    </location>
</feature>
<dbReference type="PANTHER" id="PTHR34475">
    <property type="match status" value="1"/>
</dbReference>
<protein>
    <recommendedName>
        <fullName evidence="5">DUF4115 domain-containing protein</fullName>
    </recommendedName>
</protein>
<keyword evidence="2" id="KW-0472">Membrane</keyword>
<dbReference type="GO" id="GO:0003677">
    <property type="term" value="F:DNA binding"/>
    <property type="evidence" value="ECO:0007669"/>
    <property type="project" value="InterPro"/>
</dbReference>
<organism evidence="3 4">
    <name type="scientific">Rhodohalobacter barkolensis</name>
    <dbReference type="NCBI Taxonomy" id="2053187"/>
    <lineage>
        <taxon>Bacteria</taxon>
        <taxon>Pseudomonadati</taxon>
        <taxon>Balneolota</taxon>
        <taxon>Balneolia</taxon>
        <taxon>Balneolales</taxon>
        <taxon>Balneolaceae</taxon>
        <taxon>Rhodohalobacter</taxon>
    </lineage>
</organism>
<dbReference type="InterPro" id="IPR010982">
    <property type="entry name" value="Lambda_DNA-bd_dom_sf"/>
</dbReference>
<evidence type="ECO:0000313" key="3">
    <source>
        <dbReference type="EMBL" id="PKD45197.1"/>
    </source>
</evidence>
<dbReference type="EMBL" id="PISP01000001">
    <property type="protein sequence ID" value="PKD45197.1"/>
    <property type="molecule type" value="Genomic_DNA"/>
</dbReference>
<evidence type="ECO:0000313" key="4">
    <source>
        <dbReference type="Proteomes" id="UP000233398"/>
    </source>
</evidence>
<comment type="caution">
    <text evidence="3">The sequence shown here is derived from an EMBL/GenBank/DDBJ whole genome shotgun (WGS) entry which is preliminary data.</text>
</comment>
<feature type="transmembrane region" description="Helical" evidence="2">
    <location>
        <begin position="188"/>
        <end position="208"/>
    </location>
</feature>
<dbReference type="OrthoDB" id="1523439at2"/>
<feature type="compositionally biased region" description="Basic and acidic residues" evidence="1">
    <location>
        <begin position="105"/>
        <end position="125"/>
    </location>
</feature>
<dbReference type="RefSeq" id="WP_101072768.1">
    <property type="nucleotide sequence ID" value="NZ_PISP01000001.1"/>
</dbReference>
<sequence length="374" mass="42486">MPSIGKDLATIRKHLGLSIHDIQSATKIPLSTLESIEDNSIFEKSDEIQTYIRSFVRTYGRKLKLDDNLVLEALDSHEVGGYNHELLQPFPNLAPPAPKQAELPEPDKKTDSEKKDVPKEPEEGKRRSKIQPDFPAEENENIKEKDQDKPASTPAPKTGKSTSPPNVRSVNWADMGKRFSTNRSNTPIRLIGIAIVVLFVIALTYYLFSNDFFMSDDVQQTDTIPVPEETVTEENSGIPLDIDETPQEAEPAPPAELGETLYITIYAANDRLDPVRVWSDLKPRIDPYWMEQGTALNFEFSDTIRVRGQYNRMLLFMNGHRIDDVRQQFYNDEENAVELTRDIFEDDSKWRSTIPLELPPNVAEPDSVANRPSF</sequence>
<feature type="region of interest" description="Disordered" evidence="1">
    <location>
        <begin position="231"/>
        <end position="253"/>
    </location>
</feature>
<accession>A0A2N0VLW3</accession>
<keyword evidence="2" id="KW-1133">Transmembrane helix</keyword>
<reference evidence="3 4" key="1">
    <citation type="submission" date="2017-11" db="EMBL/GenBank/DDBJ databases">
        <title>Rhodohalobacter 15182 sp. nov., isolated from a salt lake.</title>
        <authorList>
            <person name="Han S."/>
        </authorList>
    </citation>
    <scope>NUCLEOTIDE SEQUENCE [LARGE SCALE GENOMIC DNA]</scope>
    <source>
        <strain evidence="3 4">15182</strain>
    </source>
</reference>
<dbReference type="Proteomes" id="UP000233398">
    <property type="component" value="Unassembled WGS sequence"/>
</dbReference>
<evidence type="ECO:0000256" key="1">
    <source>
        <dbReference type="SAM" id="MobiDB-lite"/>
    </source>
</evidence>
<dbReference type="PANTHER" id="PTHR34475:SF1">
    <property type="entry name" value="CYTOSKELETON PROTEIN RODZ"/>
    <property type="match status" value="1"/>
</dbReference>
<proteinExistence type="predicted"/>